<keyword evidence="3" id="KW-1185">Reference proteome</keyword>
<dbReference type="Gene3D" id="3.20.20.370">
    <property type="entry name" value="Glycoside hydrolase/deacetylase"/>
    <property type="match status" value="1"/>
</dbReference>
<dbReference type="InterPro" id="IPR011330">
    <property type="entry name" value="Glyco_hydro/deAcase_b/a-brl"/>
</dbReference>
<gene>
    <name evidence="2" type="ORF">SAMN05660826_02322</name>
</gene>
<evidence type="ECO:0000313" key="2">
    <source>
        <dbReference type="EMBL" id="SHM91200.1"/>
    </source>
</evidence>
<dbReference type="SUPFAM" id="SSF88713">
    <property type="entry name" value="Glycoside hydrolase/deacetylase"/>
    <property type="match status" value="1"/>
</dbReference>
<dbReference type="Proteomes" id="UP000184375">
    <property type="component" value="Unassembled WGS sequence"/>
</dbReference>
<proteinExistence type="predicted"/>
<evidence type="ECO:0000259" key="1">
    <source>
        <dbReference type="PROSITE" id="PS51677"/>
    </source>
</evidence>
<dbReference type="PANTHER" id="PTHR10587">
    <property type="entry name" value="GLYCOSYL TRANSFERASE-RELATED"/>
    <property type="match status" value="1"/>
</dbReference>
<dbReference type="GO" id="GO:0016810">
    <property type="term" value="F:hydrolase activity, acting on carbon-nitrogen (but not peptide) bonds"/>
    <property type="evidence" value="ECO:0007669"/>
    <property type="project" value="InterPro"/>
</dbReference>
<evidence type="ECO:0000313" key="3">
    <source>
        <dbReference type="Proteomes" id="UP000184375"/>
    </source>
</evidence>
<dbReference type="GO" id="GO:0005975">
    <property type="term" value="P:carbohydrate metabolic process"/>
    <property type="evidence" value="ECO:0007669"/>
    <property type="project" value="InterPro"/>
</dbReference>
<organism evidence="2 3">
    <name type="scientific">Caldanaerovirga acetigignens</name>
    <dbReference type="NCBI Taxonomy" id="447595"/>
    <lineage>
        <taxon>Bacteria</taxon>
        <taxon>Bacillati</taxon>
        <taxon>Bacillota</taxon>
        <taxon>Clostridia</taxon>
        <taxon>Thermosediminibacterales</taxon>
        <taxon>Thermosediminibacteraceae</taxon>
        <taxon>Caldanaerovirga</taxon>
    </lineage>
</organism>
<dbReference type="Pfam" id="PF01522">
    <property type="entry name" value="Polysacc_deac_1"/>
    <property type="match status" value="1"/>
</dbReference>
<dbReference type="STRING" id="447595.SAMN05660826_02322"/>
<accession>A0A1M7MJL3</accession>
<sequence length="260" mass="30092">MNINKKFFTAIICFFTFVAVFLASNSEFFKRAVFVFAGRDRLVPIYRVQTDEKKIAISFDAAWGSDKTPKLLEILRKYNVKTTFFLVKMWMDKYPDMTKLIAKEGHEIGNHSATHPRMGSISKQRIIEEIRSTHEKIKELTGQECKVFRPPFGDYSNTLIETAKELGYYVIQWDVDSLDWKDLSASAIYSRVIKQVKPGSIVLFHNNGKNTPEAVELILEELKKRGYKIVPVSELLLKGDYYVDRNTGEMRKKQTEPLTE</sequence>
<dbReference type="PANTHER" id="PTHR10587:SF128">
    <property type="entry name" value="POLYSACCHARIDE DEACETYLASE PDAB-RELATED"/>
    <property type="match status" value="1"/>
</dbReference>
<dbReference type="EMBL" id="FRCR01000023">
    <property type="protein sequence ID" value="SHM91200.1"/>
    <property type="molecule type" value="Genomic_DNA"/>
</dbReference>
<dbReference type="PROSITE" id="PS51677">
    <property type="entry name" value="NODB"/>
    <property type="match status" value="1"/>
</dbReference>
<protein>
    <submittedName>
        <fullName evidence="2">Polysaccharide deacetylase family sporulation protein PdaB</fullName>
    </submittedName>
</protein>
<reference evidence="3" key="1">
    <citation type="submission" date="2016-11" db="EMBL/GenBank/DDBJ databases">
        <authorList>
            <person name="Varghese N."/>
            <person name="Submissions S."/>
        </authorList>
    </citation>
    <scope>NUCLEOTIDE SEQUENCE [LARGE SCALE GENOMIC DNA]</scope>
    <source>
        <strain evidence="3">DSM 18802</strain>
    </source>
</reference>
<dbReference type="OrthoDB" id="9806342at2"/>
<feature type="domain" description="NodB homology" evidence="1">
    <location>
        <begin position="53"/>
        <end position="230"/>
    </location>
</feature>
<dbReference type="InterPro" id="IPR002509">
    <property type="entry name" value="NODB_dom"/>
</dbReference>
<dbReference type="InterPro" id="IPR050248">
    <property type="entry name" value="Polysacc_deacetylase_ArnD"/>
</dbReference>
<dbReference type="CDD" id="cd10917">
    <property type="entry name" value="CE4_NodB_like_6s_7s"/>
    <property type="match status" value="1"/>
</dbReference>
<dbReference type="GO" id="GO:0016020">
    <property type="term" value="C:membrane"/>
    <property type="evidence" value="ECO:0007669"/>
    <property type="project" value="TreeGrafter"/>
</dbReference>
<dbReference type="AlphaFoldDB" id="A0A1M7MJL3"/>
<name>A0A1M7MJL3_9FIRM</name>